<dbReference type="UniPathway" id="UPA00061">
    <property type="reaction ID" value="UER00516"/>
</dbReference>
<evidence type="ECO:0000256" key="6">
    <source>
        <dbReference type="ARBA" id="ARBA00022676"/>
    </source>
</evidence>
<comment type="catalytic activity">
    <reaction evidence="9 10">
        <text>5,6-dimethylbenzimidazole + nicotinate beta-D-ribonucleotide = alpha-ribazole 5'-phosphate + nicotinate + H(+)</text>
        <dbReference type="Rhea" id="RHEA:11196"/>
        <dbReference type="ChEBI" id="CHEBI:15378"/>
        <dbReference type="ChEBI" id="CHEBI:15890"/>
        <dbReference type="ChEBI" id="CHEBI:32544"/>
        <dbReference type="ChEBI" id="CHEBI:57502"/>
        <dbReference type="ChEBI" id="CHEBI:57918"/>
        <dbReference type="EC" id="2.4.2.21"/>
    </reaction>
</comment>
<evidence type="ECO:0000313" key="12">
    <source>
        <dbReference type="Proteomes" id="UP000189681"/>
    </source>
</evidence>
<evidence type="ECO:0000256" key="7">
    <source>
        <dbReference type="ARBA" id="ARBA00022679"/>
    </source>
</evidence>
<evidence type="ECO:0000313" key="11">
    <source>
        <dbReference type="EMBL" id="OOP57819.1"/>
    </source>
</evidence>
<protein>
    <recommendedName>
        <fullName evidence="4 10">Nicotinate-nucleotide--dimethylbenzimidazole phosphoribosyltransferase</fullName>
        <shortName evidence="10">NN:DBI PRT</shortName>
        <ecNumber evidence="3 10">2.4.2.21</ecNumber>
    </recommendedName>
    <alternativeName>
        <fullName evidence="8 10">N(1)-alpha-phosphoribosyltransferase</fullName>
    </alternativeName>
</protein>
<evidence type="ECO:0000256" key="4">
    <source>
        <dbReference type="ARBA" id="ARBA00015486"/>
    </source>
</evidence>
<dbReference type="CDD" id="cd02439">
    <property type="entry name" value="DMB-PRT_CobT"/>
    <property type="match status" value="1"/>
</dbReference>
<name>A0A1V4AXS8_9BACT</name>
<proteinExistence type="inferred from homology"/>
<keyword evidence="5 10" id="KW-0169">Cobalamin biosynthesis</keyword>
<dbReference type="GO" id="GO:0008939">
    <property type="term" value="F:nicotinate-nucleotide-dimethylbenzimidazole phosphoribosyltransferase activity"/>
    <property type="evidence" value="ECO:0007669"/>
    <property type="project" value="UniProtKB-UniRule"/>
</dbReference>
<comment type="function">
    <text evidence="10">Catalyzes the synthesis of alpha-ribazole-5'-phosphate from nicotinate mononucleotide (NAMN) and 5,6-dimethylbenzimidazole (DMB).</text>
</comment>
<accession>A0A1V4AXS8</accession>
<comment type="similarity">
    <text evidence="2 10">Belongs to the CobT family.</text>
</comment>
<dbReference type="AlphaFoldDB" id="A0A1V4AXS8"/>
<organism evidence="11 12">
    <name type="scientific">Candidatus Brocadia carolinensis</name>
    <dbReference type="NCBI Taxonomy" id="1004156"/>
    <lineage>
        <taxon>Bacteria</taxon>
        <taxon>Pseudomonadati</taxon>
        <taxon>Planctomycetota</taxon>
        <taxon>Candidatus Brocadiia</taxon>
        <taxon>Candidatus Brocadiales</taxon>
        <taxon>Candidatus Brocadiaceae</taxon>
        <taxon>Candidatus Brocadia</taxon>
    </lineage>
</organism>
<dbReference type="NCBIfam" id="TIGR03160">
    <property type="entry name" value="cobT_DBIPRT"/>
    <property type="match status" value="1"/>
</dbReference>
<dbReference type="InterPro" id="IPR003200">
    <property type="entry name" value="Nict_dMeBzImd_PRibTrfase"/>
</dbReference>
<sequence length="353" mass="37435">MKLLKDTIDHIEELSRDAIDDIHAKFNAFAIPRGSLGRFEELAAVYASIKGTAGCAIRHKKIVTMAGDHGVVEEGVSAFPQQVTRQMVRNFIEGGAAINVLARHIGAKVIVVDCGVASLLEPQPGLKIKKVGLGTKNMALGPAMSREEAIRSIETGIELIEEELEEGIDIVGTGDMGIANTTASSALLSVLGRMDVVSVTGRGAGLDEESVQRKIAVIKKAIDINKPDPNDPIDVLSKVGGYEIGGIAGLCLGAARYRIPVILDGFISTAGALIAHAIEPKVNTYLIASHVSAEKGHRMMLKLLNKIPLLDLNMRLGEGTGAALGINLVEAGVKLLYEMATFQEAGVSEPHRE</sequence>
<dbReference type="Gene3D" id="1.10.1610.10">
    <property type="match status" value="1"/>
</dbReference>
<keyword evidence="7 10" id="KW-0808">Transferase</keyword>
<dbReference type="InterPro" id="IPR036087">
    <property type="entry name" value="Nict_dMeBzImd_PRibTrfase_sf"/>
</dbReference>
<evidence type="ECO:0000256" key="9">
    <source>
        <dbReference type="ARBA" id="ARBA00047340"/>
    </source>
</evidence>
<evidence type="ECO:0000256" key="5">
    <source>
        <dbReference type="ARBA" id="ARBA00022573"/>
    </source>
</evidence>
<dbReference type="EC" id="2.4.2.21" evidence="3 10"/>
<dbReference type="Gene3D" id="3.40.50.10210">
    <property type="match status" value="1"/>
</dbReference>
<dbReference type="FunFam" id="3.40.50.10210:FF:000001">
    <property type="entry name" value="Nicotinate-nucleotide--dimethylbenzimidazole phosphoribosyltransferase"/>
    <property type="match status" value="1"/>
</dbReference>
<reference evidence="11 12" key="1">
    <citation type="journal article" date="2017" name="Water Res.">
        <title>Discovery and metagenomic analysis of an anammox bacterial enrichment related to Candidatus "Brocadia caroliniensis" in a full-scale glycerol-fed nitritation-denitritation separate centrate treatment process.</title>
        <authorList>
            <person name="Park H."/>
            <person name="Brotto A.C."/>
            <person name="van Loosdrecht M.C."/>
            <person name="Chandran K."/>
        </authorList>
    </citation>
    <scope>NUCLEOTIDE SEQUENCE [LARGE SCALE GENOMIC DNA]</scope>
    <source>
        <strain evidence="11">26THWARD</strain>
    </source>
</reference>
<comment type="caution">
    <text evidence="11">The sequence shown here is derived from an EMBL/GenBank/DDBJ whole genome shotgun (WGS) entry which is preliminary data.</text>
</comment>
<dbReference type="PANTHER" id="PTHR43463:SF1">
    <property type="entry name" value="NICOTINATE-NUCLEOTIDE--DIMETHYLBENZIMIDAZOLE PHOSPHORIBOSYLTRANSFERASE"/>
    <property type="match status" value="1"/>
</dbReference>
<dbReference type="InterPro" id="IPR023195">
    <property type="entry name" value="Nict_dMeBzImd_PRibTrfase_N"/>
</dbReference>
<dbReference type="STRING" id="1004156.AYP45_01435"/>
<evidence type="ECO:0000256" key="1">
    <source>
        <dbReference type="ARBA" id="ARBA00005049"/>
    </source>
</evidence>
<dbReference type="InterPro" id="IPR017846">
    <property type="entry name" value="Nict_dMeBzImd_PRibTrfase_bact"/>
</dbReference>
<gene>
    <name evidence="10" type="primary">cobT</name>
    <name evidence="11" type="ORF">AYP45_01435</name>
</gene>
<dbReference type="HAMAP" id="MF_00230">
    <property type="entry name" value="CobT"/>
    <property type="match status" value="1"/>
</dbReference>
<dbReference type="Proteomes" id="UP000189681">
    <property type="component" value="Unassembled WGS sequence"/>
</dbReference>
<evidence type="ECO:0000256" key="2">
    <source>
        <dbReference type="ARBA" id="ARBA00007110"/>
    </source>
</evidence>
<evidence type="ECO:0000256" key="3">
    <source>
        <dbReference type="ARBA" id="ARBA00011991"/>
    </source>
</evidence>
<evidence type="ECO:0000256" key="10">
    <source>
        <dbReference type="HAMAP-Rule" id="MF_00230"/>
    </source>
</evidence>
<dbReference type="PANTHER" id="PTHR43463">
    <property type="entry name" value="NICOTINATE-NUCLEOTIDE--DIMETHYLBENZIMIDAZOLE PHOSPHORIBOSYLTRANSFERASE"/>
    <property type="match status" value="1"/>
</dbReference>
<dbReference type="Pfam" id="PF02277">
    <property type="entry name" value="DBI_PRT"/>
    <property type="match status" value="1"/>
</dbReference>
<feature type="active site" description="Proton acceptor" evidence="10">
    <location>
        <position position="318"/>
    </location>
</feature>
<dbReference type="NCBIfam" id="NF000996">
    <property type="entry name" value="PRK00105.1"/>
    <property type="match status" value="1"/>
</dbReference>
<dbReference type="EMBL" id="AYTS01000013">
    <property type="protein sequence ID" value="OOP57819.1"/>
    <property type="molecule type" value="Genomic_DNA"/>
</dbReference>
<keyword evidence="6 10" id="KW-0328">Glycosyltransferase</keyword>
<evidence type="ECO:0000256" key="8">
    <source>
        <dbReference type="ARBA" id="ARBA00030686"/>
    </source>
</evidence>
<dbReference type="GO" id="GO:0009236">
    <property type="term" value="P:cobalamin biosynthetic process"/>
    <property type="evidence" value="ECO:0007669"/>
    <property type="project" value="UniProtKB-UniRule"/>
</dbReference>
<dbReference type="SUPFAM" id="SSF52733">
    <property type="entry name" value="Nicotinate mononucleotide:5,6-dimethylbenzimidazole phosphoribosyltransferase (CobT)"/>
    <property type="match status" value="1"/>
</dbReference>
<comment type="pathway">
    <text evidence="1 10">Nucleoside biosynthesis; alpha-ribazole biosynthesis; alpha-ribazole from 5,6-dimethylbenzimidazole: step 1/2.</text>
</comment>